<feature type="transmembrane region" description="Helical" evidence="1">
    <location>
        <begin position="12"/>
        <end position="34"/>
    </location>
</feature>
<keyword evidence="1" id="KW-1133">Transmembrane helix</keyword>
<name>A0A382PGS1_9ZZZZ</name>
<sequence>MDNTMDIYKMVILGMEHLAIFIVGFLGGAFTFYFKSKYYLNTKLFTKEEVKGLVNMALGEERRKEASLMQKMIGKLK</sequence>
<evidence type="ECO:0000256" key="1">
    <source>
        <dbReference type="SAM" id="Phobius"/>
    </source>
</evidence>
<dbReference type="AlphaFoldDB" id="A0A382PGS1"/>
<organism evidence="2">
    <name type="scientific">marine metagenome</name>
    <dbReference type="NCBI Taxonomy" id="408172"/>
    <lineage>
        <taxon>unclassified sequences</taxon>
        <taxon>metagenomes</taxon>
        <taxon>ecological metagenomes</taxon>
    </lineage>
</organism>
<gene>
    <name evidence="2" type="ORF">METZ01_LOCUS325453</name>
</gene>
<reference evidence="2" key="1">
    <citation type="submission" date="2018-05" db="EMBL/GenBank/DDBJ databases">
        <authorList>
            <person name="Lanie J.A."/>
            <person name="Ng W.-L."/>
            <person name="Kazmierczak K.M."/>
            <person name="Andrzejewski T.M."/>
            <person name="Davidsen T.M."/>
            <person name="Wayne K.J."/>
            <person name="Tettelin H."/>
            <person name="Glass J.I."/>
            <person name="Rusch D."/>
            <person name="Podicherti R."/>
            <person name="Tsui H.-C.T."/>
            <person name="Winkler M.E."/>
        </authorList>
    </citation>
    <scope>NUCLEOTIDE SEQUENCE</scope>
</reference>
<protein>
    <submittedName>
        <fullName evidence="2">Uncharacterized protein</fullName>
    </submittedName>
</protein>
<evidence type="ECO:0000313" key="2">
    <source>
        <dbReference type="EMBL" id="SVC72599.1"/>
    </source>
</evidence>
<keyword evidence="1" id="KW-0472">Membrane</keyword>
<accession>A0A382PGS1</accession>
<proteinExistence type="predicted"/>
<keyword evidence="1" id="KW-0812">Transmembrane</keyword>
<dbReference type="EMBL" id="UINC01107319">
    <property type="protein sequence ID" value="SVC72599.1"/>
    <property type="molecule type" value="Genomic_DNA"/>
</dbReference>